<gene>
    <name evidence="3" type="primary">LOC111295249</name>
</gene>
<dbReference type="OrthoDB" id="1849062at2759"/>
<keyword evidence="1" id="KW-0472">Membrane</keyword>
<dbReference type="Pfam" id="PF03140">
    <property type="entry name" value="DUF247"/>
    <property type="match status" value="1"/>
</dbReference>
<dbReference type="RefSeq" id="XP_022744397.1">
    <property type="nucleotide sequence ID" value="XM_022888662.1"/>
</dbReference>
<name>A0A6P5YVV4_DURZI</name>
<evidence type="ECO:0000256" key="1">
    <source>
        <dbReference type="SAM" id="Phobius"/>
    </source>
</evidence>
<sequence>MCLEKLKMLREEPSPETRLQICDGNEEELHFMSIREKENFRYFRALKKSSNDDSVPAQSSKSKPLIQRVPFTLSEKKNFKKYFEPRVVAIGPLHHGNRRLQPAEKAKLKLSVLFTEEHRVAEHVLYKKIKQDIGYLKECYKPEDIEDYDDEELAWMFFVDGCAVLKAIHYSTKSEQEKQKDELNIKVDILAFAQVDLFMLENQLPFRVLELLINSVHDAKDLRESIDVFIDNKIKRTIAEGKKGKPRQDQDHTHLLGLLRERLLAKTNNKNESTKTIIGKLLLSCGPKQQQCHKTFRSINELKEAGIRVTPSETSSLRDVNFYVGFLGTLKIPRIVVDDSTGSKFMNLVAYEMCPDFKNDFAVTSYLCFLDTLIDTAQDVKELRHAGMLLNYLGSDQEVADLFNNITTDLVPDLEMYHDATDKIREYCDNPWTTCIAKAYYTHFSTPWSFLGFLGVLMGLLFTAIQAYYSMRKATMGQR</sequence>
<dbReference type="AlphaFoldDB" id="A0A6P5YVV4"/>
<proteinExistence type="predicted"/>
<protein>
    <submittedName>
        <fullName evidence="3">UPF0481 protein At3g47200-like</fullName>
    </submittedName>
</protein>
<dbReference type="KEGG" id="dzi:111295249"/>
<reference evidence="3" key="1">
    <citation type="submission" date="2025-08" db="UniProtKB">
        <authorList>
            <consortium name="RefSeq"/>
        </authorList>
    </citation>
    <scope>IDENTIFICATION</scope>
    <source>
        <tissue evidence="3">Fruit stalk</tissue>
    </source>
</reference>
<keyword evidence="1" id="KW-0812">Transmembrane</keyword>
<evidence type="ECO:0000313" key="3">
    <source>
        <dbReference type="RefSeq" id="XP_022744397.1"/>
    </source>
</evidence>
<feature type="transmembrane region" description="Helical" evidence="1">
    <location>
        <begin position="448"/>
        <end position="469"/>
    </location>
</feature>
<keyword evidence="2" id="KW-1185">Reference proteome</keyword>
<dbReference type="PANTHER" id="PTHR31170:SF25">
    <property type="entry name" value="BNAA09G04570D PROTEIN"/>
    <property type="match status" value="1"/>
</dbReference>
<organism evidence="2 3">
    <name type="scientific">Durio zibethinus</name>
    <name type="common">Durian</name>
    <dbReference type="NCBI Taxonomy" id="66656"/>
    <lineage>
        <taxon>Eukaryota</taxon>
        <taxon>Viridiplantae</taxon>
        <taxon>Streptophyta</taxon>
        <taxon>Embryophyta</taxon>
        <taxon>Tracheophyta</taxon>
        <taxon>Spermatophyta</taxon>
        <taxon>Magnoliopsida</taxon>
        <taxon>eudicotyledons</taxon>
        <taxon>Gunneridae</taxon>
        <taxon>Pentapetalae</taxon>
        <taxon>rosids</taxon>
        <taxon>malvids</taxon>
        <taxon>Malvales</taxon>
        <taxon>Malvaceae</taxon>
        <taxon>Helicteroideae</taxon>
        <taxon>Durio</taxon>
    </lineage>
</organism>
<dbReference type="GeneID" id="111295249"/>
<accession>A0A6P5YVV4</accession>
<dbReference type="PANTHER" id="PTHR31170">
    <property type="entry name" value="BNAC04G53230D PROTEIN"/>
    <property type="match status" value="1"/>
</dbReference>
<dbReference type="InterPro" id="IPR004158">
    <property type="entry name" value="DUF247_pln"/>
</dbReference>
<dbReference type="Proteomes" id="UP000515121">
    <property type="component" value="Unplaced"/>
</dbReference>
<keyword evidence="1" id="KW-1133">Transmembrane helix</keyword>
<evidence type="ECO:0000313" key="2">
    <source>
        <dbReference type="Proteomes" id="UP000515121"/>
    </source>
</evidence>